<evidence type="ECO:0000313" key="4">
    <source>
        <dbReference type="EMBL" id="UUX32776.1"/>
    </source>
</evidence>
<dbReference type="EMBL" id="CP102453">
    <property type="protein sequence ID" value="UUX32776.1"/>
    <property type="molecule type" value="Genomic_DNA"/>
</dbReference>
<dbReference type="PANTHER" id="PTHR43877:SF2">
    <property type="entry name" value="AMINOALKYLPHOSPHONATE N-ACETYLTRANSFERASE-RELATED"/>
    <property type="match status" value="1"/>
</dbReference>
<dbReference type="RefSeq" id="WP_313792275.1">
    <property type="nucleotide sequence ID" value="NZ_CP102453.1"/>
</dbReference>
<keyword evidence="2" id="KW-0012">Acyltransferase</keyword>
<dbReference type="Gene3D" id="3.40.630.30">
    <property type="match status" value="1"/>
</dbReference>
<dbReference type="InterPro" id="IPR000182">
    <property type="entry name" value="GNAT_dom"/>
</dbReference>
<dbReference type="PROSITE" id="PS51186">
    <property type="entry name" value="GNAT"/>
    <property type="match status" value="1"/>
</dbReference>
<organism evidence="4 5">
    <name type="scientific">Fundicoccus culcitae</name>
    <dbReference type="NCBI Taxonomy" id="2969821"/>
    <lineage>
        <taxon>Bacteria</taxon>
        <taxon>Bacillati</taxon>
        <taxon>Bacillota</taxon>
        <taxon>Bacilli</taxon>
        <taxon>Lactobacillales</taxon>
        <taxon>Aerococcaceae</taxon>
        <taxon>Fundicoccus</taxon>
    </lineage>
</organism>
<name>A0ABY5P2F1_9LACT</name>
<gene>
    <name evidence="4" type="ORF">NRE15_07540</name>
</gene>
<evidence type="ECO:0000313" key="5">
    <source>
        <dbReference type="Proteomes" id="UP001315967"/>
    </source>
</evidence>
<dbReference type="InterPro" id="IPR050832">
    <property type="entry name" value="Bact_Acetyltransf"/>
</dbReference>
<dbReference type="CDD" id="cd04301">
    <property type="entry name" value="NAT_SF"/>
    <property type="match status" value="1"/>
</dbReference>
<reference evidence="4 5" key="1">
    <citation type="submission" date="2022-08" db="EMBL/GenBank/DDBJ databases">
        <title>Aerococcaceae sp. nov isolated from spoiled eye mask.</title>
        <authorList>
            <person name="Zhou G."/>
            <person name="Xie X.-B."/>
            <person name="Shi Q.-S."/>
            <person name="Wang Y.-S."/>
            <person name="Wen X."/>
            <person name="Peng H."/>
            <person name="Yang X.-J."/>
            <person name="Tao H.-B."/>
            <person name="Huang X.-M."/>
        </authorList>
    </citation>
    <scope>NUCLEOTIDE SEQUENCE [LARGE SCALE GENOMIC DNA]</scope>
    <source>
        <strain evidence="5">DM20194951</strain>
    </source>
</reference>
<dbReference type="Proteomes" id="UP001315967">
    <property type="component" value="Chromosome"/>
</dbReference>
<keyword evidence="5" id="KW-1185">Reference proteome</keyword>
<feature type="domain" description="N-acetyltransferase" evidence="3">
    <location>
        <begin position="1"/>
        <end position="169"/>
    </location>
</feature>
<evidence type="ECO:0000256" key="2">
    <source>
        <dbReference type="ARBA" id="ARBA00023315"/>
    </source>
</evidence>
<evidence type="ECO:0000256" key="1">
    <source>
        <dbReference type="ARBA" id="ARBA00022679"/>
    </source>
</evidence>
<keyword evidence="1" id="KW-0808">Transferase</keyword>
<dbReference type="PANTHER" id="PTHR43877">
    <property type="entry name" value="AMINOALKYLPHOSPHONATE N-ACETYLTRANSFERASE-RELATED-RELATED"/>
    <property type="match status" value="1"/>
</dbReference>
<dbReference type="SUPFAM" id="SSF55729">
    <property type="entry name" value="Acyl-CoA N-acyltransferases (Nat)"/>
    <property type="match status" value="1"/>
</dbReference>
<proteinExistence type="predicted"/>
<protein>
    <submittedName>
        <fullName evidence="4">GNAT family N-acetyltransferase</fullName>
    </submittedName>
</protein>
<dbReference type="InterPro" id="IPR016181">
    <property type="entry name" value="Acyl_CoA_acyltransferase"/>
</dbReference>
<dbReference type="Pfam" id="PF00583">
    <property type="entry name" value="Acetyltransf_1"/>
    <property type="match status" value="1"/>
</dbReference>
<evidence type="ECO:0000259" key="3">
    <source>
        <dbReference type="PROSITE" id="PS51186"/>
    </source>
</evidence>
<accession>A0ABY5P2F1</accession>
<sequence>MLKKVDVAQVETLVALSRTTFIETFAEHNTEEDLNNYLAANLTVEKLTAELQNPESVFYFFMDDHHPVGFIKINIGAAQSEAMGETSLEVERIYLLKETKGKGFGRTLIEKAEEIARENGKSKIWLGVWEHNQSALRFYERMGYVIVGEHTFYMGDDPQKDYVMEKVLN</sequence>